<dbReference type="InterPro" id="IPR046342">
    <property type="entry name" value="CBS_dom_sf"/>
</dbReference>
<dbReference type="SUPFAM" id="SSF54631">
    <property type="entry name" value="CBS-domain pair"/>
    <property type="match status" value="1"/>
</dbReference>
<dbReference type="CDD" id="cd04590">
    <property type="entry name" value="CBS_pair_CorC_HlyC_assoc"/>
    <property type="match status" value="1"/>
</dbReference>
<dbReference type="SMART" id="SM01091">
    <property type="entry name" value="CorC_HlyC"/>
    <property type="match status" value="1"/>
</dbReference>
<reference evidence="7 8" key="1">
    <citation type="submission" date="2018-09" db="EMBL/GenBank/DDBJ databases">
        <title>Marinorhizobium profundi gen. nov., sp. nov., isolated from a deep-sea sediment sample from the New Britain Trench and proposal of Marinorhizobiaceae fam. nov. in the order Rhizobiales of the class Alphaproteobacteria.</title>
        <authorList>
            <person name="Cao J."/>
        </authorList>
    </citation>
    <scope>NUCLEOTIDE SEQUENCE [LARGE SCALE GENOMIC DNA]</scope>
    <source>
        <strain evidence="7 8">WS11</strain>
    </source>
</reference>
<dbReference type="SUPFAM" id="SSF56176">
    <property type="entry name" value="FAD-binding/transporter-associated domain-like"/>
    <property type="match status" value="1"/>
</dbReference>
<dbReference type="InterPro" id="IPR005170">
    <property type="entry name" value="Transptr-assoc_dom"/>
</dbReference>
<dbReference type="Proteomes" id="UP000268192">
    <property type="component" value="Chromosome"/>
</dbReference>
<proteinExistence type="inferred from homology"/>
<keyword evidence="2" id="KW-0677">Repeat</keyword>
<feature type="domain" description="CBS" evidence="6">
    <location>
        <begin position="97"/>
        <end position="156"/>
    </location>
</feature>
<evidence type="ECO:0000313" key="8">
    <source>
        <dbReference type="Proteomes" id="UP000268192"/>
    </source>
</evidence>
<dbReference type="GO" id="GO:0005886">
    <property type="term" value="C:plasma membrane"/>
    <property type="evidence" value="ECO:0007669"/>
    <property type="project" value="TreeGrafter"/>
</dbReference>
<dbReference type="InterPro" id="IPR000644">
    <property type="entry name" value="CBS_dom"/>
</dbReference>
<evidence type="ECO:0000256" key="2">
    <source>
        <dbReference type="ARBA" id="ARBA00022737"/>
    </source>
</evidence>
<feature type="region of interest" description="Disordered" evidence="5">
    <location>
        <begin position="1"/>
        <end position="40"/>
    </location>
</feature>
<dbReference type="InterPro" id="IPR036318">
    <property type="entry name" value="FAD-bd_PCMH-like_sf"/>
</dbReference>
<dbReference type="Pfam" id="PF03471">
    <property type="entry name" value="CorC_HlyC"/>
    <property type="match status" value="1"/>
</dbReference>
<evidence type="ECO:0000259" key="6">
    <source>
        <dbReference type="PROSITE" id="PS51371"/>
    </source>
</evidence>
<dbReference type="GO" id="GO:0050660">
    <property type="term" value="F:flavin adenine dinucleotide binding"/>
    <property type="evidence" value="ECO:0007669"/>
    <property type="project" value="InterPro"/>
</dbReference>
<evidence type="ECO:0000313" key="7">
    <source>
        <dbReference type="EMBL" id="AZN69906.1"/>
    </source>
</evidence>
<feature type="compositionally biased region" description="Low complexity" evidence="5">
    <location>
        <begin position="162"/>
        <end position="178"/>
    </location>
</feature>
<protein>
    <submittedName>
        <fullName evidence="7">HlyC/CorC family transporter</fullName>
    </submittedName>
</protein>
<dbReference type="Pfam" id="PF00571">
    <property type="entry name" value="CBS"/>
    <property type="match status" value="2"/>
</dbReference>
<dbReference type="Gene3D" id="3.30.465.10">
    <property type="match status" value="1"/>
</dbReference>
<dbReference type="PANTHER" id="PTHR22777:SF27">
    <property type="entry name" value="MAGNESIUM AND COBALT EFFLUX PROTEIN CORC"/>
    <property type="match status" value="1"/>
</dbReference>
<name>A0A3Q8XMH6_9HYPH</name>
<evidence type="ECO:0000256" key="4">
    <source>
        <dbReference type="PROSITE-ProRule" id="PRU00703"/>
    </source>
</evidence>
<dbReference type="AlphaFoldDB" id="A0A3Q8XMH6"/>
<comment type="similarity">
    <text evidence="1">Belongs to the UPF0053 family. Hemolysin C subfamily.</text>
</comment>
<dbReference type="EMBL" id="CP032509">
    <property type="protein sequence ID" value="AZN69906.1"/>
    <property type="molecule type" value="Genomic_DNA"/>
</dbReference>
<dbReference type="RefSeq" id="WP_126006534.1">
    <property type="nucleotide sequence ID" value="NZ_CP032509.1"/>
</dbReference>
<dbReference type="OrthoDB" id="9797674at2"/>
<dbReference type="InterPro" id="IPR016169">
    <property type="entry name" value="FAD-bd_PCMH_sub2"/>
</dbReference>
<dbReference type="Gene3D" id="3.10.580.10">
    <property type="entry name" value="CBS-domain"/>
    <property type="match status" value="2"/>
</dbReference>
<dbReference type="InterPro" id="IPR044751">
    <property type="entry name" value="Ion_transp-like_CBS"/>
</dbReference>
<keyword evidence="8" id="KW-1185">Reference proteome</keyword>
<keyword evidence="3 4" id="KW-0129">CBS domain</keyword>
<dbReference type="PANTHER" id="PTHR22777">
    <property type="entry name" value="HEMOLYSIN-RELATED"/>
    <property type="match status" value="1"/>
</dbReference>
<gene>
    <name evidence="7" type="ORF">D5400_00265</name>
</gene>
<accession>A0A3Q8XMH6</accession>
<evidence type="ECO:0000256" key="1">
    <source>
        <dbReference type="ARBA" id="ARBA00006446"/>
    </source>
</evidence>
<sequence length="402" mass="44626">MNEQVRMPLPSPASDESGEDGSQPPSTKPQQRRRTGPLNLWSKATRWLRPTDRNNIRDNFADALLSDAEHNLAFSPEERAMLHNILRLREVRVEDVMVPRADVDSVDQTTTLAELLVHFEESGHSRMPVYADHLDDPRGMVHIRDLLGYITKQARSKRRATTTKTSGAANANGQAGSGDKAKPRPAVDLGRVDLSKTVQEAGIIRKVLFVPPSMLASDLMERMQATRTQMALVIDEYGGTDGLVSLEDIVEMVVGDIADEHDDEEVMITRSSDDVFLVDAKAELEDIAEAIGPDFDVSEQIEDVDTLGGLIFSELGRIPARGELVQALPGFEFHVLDADPRRIKRVRIVRKRHNDRRRRPARPELESNAQPLALPAPEPVNEQPIAAVSPPVPQPLEQSQRG</sequence>
<organism evidence="7 8">
    <name type="scientific">Georhizobium profundi</name>
    <dbReference type="NCBI Taxonomy" id="2341112"/>
    <lineage>
        <taxon>Bacteria</taxon>
        <taxon>Pseudomonadati</taxon>
        <taxon>Pseudomonadota</taxon>
        <taxon>Alphaproteobacteria</taxon>
        <taxon>Hyphomicrobiales</taxon>
        <taxon>Rhizobiaceae</taxon>
        <taxon>Georhizobium</taxon>
    </lineage>
</organism>
<feature type="domain" description="CBS" evidence="6">
    <location>
        <begin position="203"/>
        <end position="264"/>
    </location>
</feature>
<evidence type="ECO:0000256" key="3">
    <source>
        <dbReference type="ARBA" id="ARBA00023122"/>
    </source>
</evidence>
<feature type="region of interest" description="Disordered" evidence="5">
    <location>
        <begin position="154"/>
        <end position="186"/>
    </location>
</feature>
<evidence type="ECO:0000256" key="5">
    <source>
        <dbReference type="SAM" id="MobiDB-lite"/>
    </source>
</evidence>
<feature type="region of interest" description="Disordered" evidence="5">
    <location>
        <begin position="353"/>
        <end position="402"/>
    </location>
</feature>
<dbReference type="KEGG" id="abaw:D5400_00265"/>
<dbReference type="PROSITE" id="PS51371">
    <property type="entry name" value="CBS"/>
    <property type="match status" value="2"/>
</dbReference>